<dbReference type="InterPro" id="IPR017088">
    <property type="entry name" value="Wax_synthase_Magnoliopsida"/>
</dbReference>
<dbReference type="Proteomes" id="UP001202328">
    <property type="component" value="Unassembled WGS sequence"/>
</dbReference>
<evidence type="ECO:0000256" key="3">
    <source>
        <dbReference type="ARBA" id="ARBA00007282"/>
    </source>
</evidence>
<feature type="transmembrane region" description="Helical" evidence="9">
    <location>
        <begin position="289"/>
        <end position="312"/>
    </location>
</feature>
<organism evidence="11 12">
    <name type="scientific">Papaver atlanticum</name>
    <dbReference type="NCBI Taxonomy" id="357466"/>
    <lineage>
        <taxon>Eukaryota</taxon>
        <taxon>Viridiplantae</taxon>
        <taxon>Streptophyta</taxon>
        <taxon>Embryophyta</taxon>
        <taxon>Tracheophyta</taxon>
        <taxon>Spermatophyta</taxon>
        <taxon>Magnoliopsida</taxon>
        <taxon>Ranunculales</taxon>
        <taxon>Papaveraceae</taxon>
        <taxon>Papaveroideae</taxon>
        <taxon>Papaver</taxon>
    </lineage>
</organism>
<evidence type="ECO:0000256" key="6">
    <source>
        <dbReference type="ARBA" id="ARBA00022989"/>
    </source>
</evidence>
<evidence type="ECO:0000259" key="10">
    <source>
        <dbReference type="Pfam" id="PF13813"/>
    </source>
</evidence>
<dbReference type="Pfam" id="PF13813">
    <property type="entry name" value="MBOAT_2"/>
    <property type="match status" value="1"/>
</dbReference>
<dbReference type="EMBL" id="JAJJMB010012776">
    <property type="protein sequence ID" value="KAI3873450.1"/>
    <property type="molecule type" value="Genomic_DNA"/>
</dbReference>
<dbReference type="GO" id="GO:0008374">
    <property type="term" value="F:O-acyltransferase activity"/>
    <property type="evidence" value="ECO:0007669"/>
    <property type="project" value="InterPro"/>
</dbReference>
<dbReference type="GO" id="GO:0006629">
    <property type="term" value="P:lipid metabolic process"/>
    <property type="evidence" value="ECO:0007669"/>
    <property type="project" value="InterPro"/>
</dbReference>
<feature type="transmembrane region" description="Helical" evidence="9">
    <location>
        <begin position="62"/>
        <end position="78"/>
    </location>
</feature>
<keyword evidence="12" id="KW-1185">Reference proteome</keyword>
<evidence type="ECO:0000256" key="5">
    <source>
        <dbReference type="ARBA" id="ARBA00022692"/>
    </source>
</evidence>
<evidence type="ECO:0000256" key="8">
    <source>
        <dbReference type="ARBA" id="ARBA00023315"/>
    </source>
</evidence>
<keyword evidence="7 9" id="KW-0472">Membrane</keyword>
<protein>
    <recommendedName>
        <fullName evidence="10">Wax synthase domain-containing protein</fullName>
    </recommendedName>
</protein>
<keyword evidence="4" id="KW-0808">Transferase</keyword>
<dbReference type="InterPro" id="IPR032805">
    <property type="entry name" value="Wax_synthase_dom"/>
</dbReference>
<evidence type="ECO:0000256" key="9">
    <source>
        <dbReference type="SAM" id="Phobius"/>
    </source>
</evidence>
<evidence type="ECO:0000256" key="7">
    <source>
        <dbReference type="ARBA" id="ARBA00023136"/>
    </source>
</evidence>
<sequence>MEELWKFIKVWSSVFIALSYCYFIASRIPKGKIRLISVIPIVYLFIILPWELDTNLLRGPTTLYLVWFGNFNVLLFSFGKGPLSPKDQPVSFSNFLALACLPIKVKQTSKNKNTSSLESPSEISKPPLHFTIKVLVLAILSIACANKENIHPRLLLVCYCGYFYIGLEFTLLAVGVTTAKLLNLKTEPVFNEPYISTSLQDFWGRRWNIMVTNILRVAVYQPVRKWGQLPALISTFVVSGVMHEVIFFYLMGVNPTWEVTSFFVLHGFCVGLENKVKKLVEGRWRLPPLVSRTLTTGFVLLTSFWLFFPPLMKGGFDEKTRREIVACLDYFSMQTTHLVMMPVINKYKSL</sequence>
<gene>
    <name evidence="11" type="ORF">MKW98_008102</name>
</gene>
<evidence type="ECO:0000256" key="4">
    <source>
        <dbReference type="ARBA" id="ARBA00022679"/>
    </source>
</evidence>
<dbReference type="PIRSF" id="PIRSF037006">
    <property type="entry name" value="Wax_synthase"/>
    <property type="match status" value="1"/>
</dbReference>
<keyword evidence="8" id="KW-0012">Acyltransferase</keyword>
<evidence type="ECO:0000256" key="1">
    <source>
        <dbReference type="ARBA" id="ARBA00004141"/>
    </source>
</evidence>
<dbReference type="AlphaFoldDB" id="A0AAD4X9S4"/>
<proteinExistence type="inferred from homology"/>
<evidence type="ECO:0000313" key="11">
    <source>
        <dbReference type="EMBL" id="KAI3873450.1"/>
    </source>
</evidence>
<feature type="transmembrane region" description="Helical" evidence="9">
    <location>
        <begin position="156"/>
        <end position="182"/>
    </location>
</feature>
<feature type="transmembrane region" description="Helical" evidence="9">
    <location>
        <begin position="6"/>
        <end position="25"/>
    </location>
</feature>
<feature type="transmembrane region" description="Helical" evidence="9">
    <location>
        <begin position="32"/>
        <end position="50"/>
    </location>
</feature>
<dbReference type="GO" id="GO:0016020">
    <property type="term" value="C:membrane"/>
    <property type="evidence" value="ECO:0007669"/>
    <property type="project" value="UniProtKB-SubCell"/>
</dbReference>
<comment type="pathway">
    <text evidence="2">Secondary metabolite biosynthesis.</text>
</comment>
<evidence type="ECO:0000256" key="2">
    <source>
        <dbReference type="ARBA" id="ARBA00005179"/>
    </source>
</evidence>
<name>A0AAD4X9S4_9MAGN</name>
<comment type="similarity">
    <text evidence="3">Belongs to the wax synthase family.</text>
</comment>
<reference evidence="11" key="1">
    <citation type="submission" date="2022-04" db="EMBL/GenBank/DDBJ databases">
        <title>A functionally conserved STORR gene fusion in Papaver species that diverged 16.8 million years ago.</title>
        <authorList>
            <person name="Catania T."/>
        </authorList>
    </citation>
    <scope>NUCLEOTIDE SEQUENCE</scope>
    <source>
        <strain evidence="11">S-188037</strain>
    </source>
</reference>
<feature type="domain" description="Wax synthase" evidence="10">
    <location>
        <begin position="187"/>
        <end position="264"/>
    </location>
</feature>
<dbReference type="PANTHER" id="PTHR31595">
    <property type="entry name" value="LONG-CHAIN-ALCOHOL O-FATTY-ACYLTRANSFERASE 3-RELATED"/>
    <property type="match status" value="1"/>
</dbReference>
<dbReference type="InterPro" id="IPR044851">
    <property type="entry name" value="Wax_synthase"/>
</dbReference>
<keyword evidence="6 9" id="KW-1133">Transmembrane helix</keyword>
<keyword evidence="5 9" id="KW-0812">Transmembrane</keyword>
<dbReference type="PANTHER" id="PTHR31595:SF57">
    <property type="entry name" value="OS04G0481900 PROTEIN"/>
    <property type="match status" value="1"/>
</dbReference>
<comment type="subcellular location">
    <subcellularLocation>
        <location evidence="1">Membrane</location>
        <topology evidence="1">Multi-pass membrane protein</topology>
    </subcellularLocation>
</comment>
<accession>A0AAD4X9S4</accession>
<comment type="caution">
    <text evidence="11">The sequence shown here is derived from an EMBL/GenBank/DDBJ whole genome shotgun (WGS) entry which is preliminary data.</text>
</comment>
<evidence type="ECO:0000313" key="12">
    <source>
        <dbReference type="Proteomes" id="UP001202328"/>
    </source>
</evidence>